<protein>
    <submittedName>
        <fullName evidence="1">Uncharacterized protein</fullName>
    </submittedName>
</protein>
<organism evidence="1">
    <name type="scientific">marine sediment metagenome</name>
    <dbReference type="NCBI Taxonomy" id="412755"/>
    <lineage>
        <taxon>unclassified sequences</taxon>
        <taxon>metagenomes</taxon>
        <taxon>ecological metagenomes</taxon>
    </lineage>
</organism>
<dbReference type="InterPro" id="IPR053738">
    <property type="entry name" value="Lambda_capsid_assembly"/>
</dbReference>
<evidence type="ECO:0000313" key="1">
    <source>
        <dbReference type="EMBL" id="KKM18245.1"/>
    </source>
</evidence>
<comment type="caution">
    <text evidence="1">The sequence shown here is derived from an EMBL/GenBank/DDBJ whole genome shotgun (WGS) entry which is preliminary data.</text>
</comment>
<accession>A0A0F9KS92</accession>
<dbReference type="Gene3D" id="3.90.1690.10">
    <property type="entry name" value="phage-related protein like domain"/>
    <property type="match status" value="1"/>
</dbReference>
<proteinExistence type="predicted"/>
<gene>
    <name evidence="1" type="ORF">LCGC14_1667630</name>
</gene>
<dbReference type="EMBL" id="LAZR01014262">
    <property type="protein sequence ID" value="KKM18245.1"/>
    <property type="molecule type" value="Genomic_DNA"/>
</dbReference>
<dbReference type="AlphaFoldDB" id="A0A0F9KS92"/>
<name>A0A0F9KS92_9ZZZZ</name>
<reference evidence="1" key="1">
    <citation type="journal article" date="2015" name="Nature">
        <title>Complex archaea that bridge the gap between prokaryotes and eukaryotes.</title>
        <authorList>
            <person name="Spang A."/>
            <person name="Saw J.H."/>
            <person name="Jorgensen S.L."/>
            <person name="Zaremba-Niedzwiedzka K."/>
            <person name="Martijn J."/>
            <person name="Lind A.E."/>
            <person name="van Eijk R."/>
            <person name="Schleper C."/>
            <person name="Guy L."/>
            <person name="Ettema T.J."/>
        </authorList>
    </citation>
    <scope>NUCLEOTIDE SEQUENCE</scope>
</reference>
<sequence length="320" mass="35875">MPNPTSGTTLQRPDLGALAYEFYKDAAQRGFIGLEVLPVFEVPQVSMDNPKLPIEAFMKLQKTQRARRGHYNRSDYEFETGTFACEEHGWEEAIDDVERKLYQRFFDAEEVAVLRAVNIILRNHEKRVAAAVQSTGNITNTAAVTIEWSTPATAIPRADVFGAKNALRLATGVLVDSMAINATVLNNLLLSAEVKDALKYTNPLEMGSMQQQIAQLSQYFGLELLVAGGLYDTTKKGQSFTLAELWDDEYCLLFAKSTGMDLETPSLGRTFLWVEDSPDILTTETYREESKRSDIYRVRHQVDEAFIFTGAGYLLSNITE</sequence>